<feature type="region of interest" description="Disordered" evidence="1">
    <location>
        <begin position="315"/>
        <end position="345"/>
    </location>
</feature>
<dbReference type="EMBL" id="JAGPNK010000008">
    <property type="protein sequence ID" value="KAH7316668.1"/>
    <property type="molecule type" value="Genomic_DNA"/>
</dbReference>
<accession>A0A8K0WRJ9</accession>
<protein>
    <recommendedName>
        <fullName evidence="2">DUF7924 domain-containing protein</fullName>
    </recommendedName>
</protein>
<sequence length="356" mass="39758">MAQICIISEEYVHYPHPPIDDQYPIAVSASRPSHSQKNMTTPEISKPKTSPYNRNFDLHLTLHDIHPTWKSRKPDLEEIKATLAVPRPSLSPSRFSEGEFESFCYRNDQAEDEDSVVANVLPAILGQSQANLHCARNTVFANLEPLTDGTVIAPKPDIYYGAYPDQLAKSTRNELAGHIMPSTMEDKPMAPNFFLEVEGLDGNPAVATRQARYDGAVGSRAMHSLQNYGTEKPQYDGKVYTFSSVYHGGMLQLCAHYVTAPTTEGGRPEYHMIRIRGFAMTDSRDTFVEGAGALRNMLDLAERYRSDFIQAANISTSTGDNRSPRRHRSQVIGRNNNNGRVANRPSHKWLIGSSFD</sequence>
<evidence type="ECO:0000313" key="3">
    <source>
        <dbReference type="EMBL" id="KAH7316668.1"/>
    </source>
</evidence>
<gene>
    <name evidence="3" type="ORF">B0I35DRAFT_409844</name>
</gene>
<proteinExistence type="predicted"/>
<organism evidence="3 4">
    <name type="scientific">Stachybotrys elegans</name>
    <dbReference type="NCBI Taxonomy" id="80388"/>
    <lineage>
        <taxon>Eukaryota</taxon>
        <taxon>Fungi</taxon>
        <taxon>Dikarya</taxon>
        <taxon>Ascomycota</taxon>
        <taxon>Pezizomycotina</taxon>
        <taxon>Sordariomycetes</taxon>
        <taxon>Hypocreomycetidae</taxon>
        <taxon>Hypocreales</taxon>
        <taxon>Stachybotryaceae</taxon>
        <taxon>Stachybotrys</taxon>
    </lineage>
</organism>
<dbReference type="OrthoDB" id="5336565at2759"/>
<dbReference type="Pfam" id="PF25545">
    <property type="entry name" value="DUF7924"/>
    <property type="match status" value="1"/>
</dbReference>
<reference evidence="3" key="1">
    <citation type="journal article" date="2021" name="Nat. Commun.">
        <title>Genetic determinants of endophytism in the Arabidopsis root mycobiome.</title>
        <authorList>
            <person name="Mesny F."/>
            <person name="Miyauchi S."/>
            <person name="Thiergart T."/>
            <person name="Pickel B."/>
            <person name="Atanasova L."/>
            <person name="Karlsson M."/>
            <person name="Huettel B."/>
            <person name="Barry K.W."/>
            <person name="Haridas S."/>
            <person name="Chen C."/>
            <person name="Bauer D."/>
            <person name="Andreopoulos W."/>
            <person name="Pangilinan J."/>
            <person name="LaButti K."/>
            <person name="Riley R."/>
            <person name="Lipzen A."/>
            <person name="Clum A."/>
            <person name="Drula E."/>
            <person name="Henrissat B."/>
            <person name="Kohler A."/>
            <person name="Grigoriev I.V."/>
            <person name="Martin F.M."/>
            <person name="Hacquard S."/>
        </authorList>
    </citation>
    <scope>NUCLEOTIDE SEQUENCE</scope>
    <source>
        <strain evidence="3">MPI-CAGE-CH-0235</strain>
    </source>
</reference>
<evidence type="ECO:0000313" key="4">
    <source>
        <dbReference type="Proteomes" id="UP000813444"/>
    </source>
</evidence>
<evidence type="ECO:0000259" key="2">
    <source>
        <dbReference type="Pfam" id="PF25545"/>
    </source>
</evidence>
<dbReference type="InterPro" id="IPR057684">
    <property type="entry name" value="DUF7924"/>
</dbReference>
<dbReference type="Proteomes" id="UP000813444">
    <property type="component" value="Unassembled WGS sequence"/>
</dbReference>
<evidence type="ECO:0000256" key="1">
    <source>
        <dbReference type="SAM" id="MobiDB-lite"/>
    </source>
</evidence>
<dbReference type="AlphaFoldDB" id="A0A8K0WRJ9"/>
<comment type="caution">
    <text evidence="3">The sequence shown here is derived from an EMBL/GenBank/DDBJ whole genome shotgun (WGS) entry which is preliminary data.</text>
</comment>
<keyword evidence="4" id="KW-1185">Reference proteome</keyword>
<feature type="region of interest" description="Disordered" evidence="1">
    <location>
        <begin position="31"/>
        <end position="50"/>
    </location>
</feature>
<name>A0A8K0WRJ9_9HYPO</name>
<feature type="domain" description="DUF7924" evidence="2">
    <location>
        <begin position="128"/>
        <end position="300"/>
    </location>
</feature>